<evidence type="ECO:0000256" key="2">
    <source>
        <dbReference type="SAM" id="Phobius"/>
    </source>
</evidence>
<dbReference type="InterPro" id="IPR051380">
    <property type="entry name" value="pH-response_reg_palI/RIM9"/>
</dbReference>
<dbReference type="Proteomes" id="UP000613580">
    <property type="component" value="Unassembled WGS sequence"/>
</dbReference>
<feature type="compositionally biased region" description="Polar residues" evidence="1">
    <location>
        <begin position="470"/>
        <end position="487"/>
    </location>
</feature>
<feature type="region of interest" description="Disordered" evidence="1">
    <location>
        <begin position="315"/>
        <end position="563"/>
    </location>
</feature>
<dbReference type="Pfam" id="PF06687">
    <property type="entry name" value="SUR7"/>
    <property type="match status" value="1"/>
</dbReference>
<dbReference type="AlphaFoldDB" id="A0A8H6SMP1"/>
<feature type="transmembrane region" description="Helical" evidence="2">
    <location>
        <begin position="173"/>
        <end position="194"/>
    </location>
</feature>
<evidence type="ECO:0000313" key="4">
    <source>
        <dbReference type="Proteomes" id="UP000613580"/>
    </source>
</evidence>
<dbReference type="EMBL" id="JACAZE010000012">
    <property type="protein sequence ID" value="KAF7302443.1"/>
    <property type="molecule type" value="Genomic_DNA"/>
</dbReference>
<dbReference type="GO" id="GO:0032153">
    <property type="term" value="C:cell division site"/>
    <property type="evidence" value="ECO:0007669"/>
    <property type="project" value="TreeGrafter"/>
</dbReference>
<dbReference type="PANTHER" id="PTHR28013:SF4">
    <property type="entry name" value="MARVEL DOMAIN-CONTAINING PROTEIN"/>
    <property type="match status" value="1"/>
</dbReference>
<comment type="caution">
    <text evidence="3">The sequence shown here is derived from an EMBL/GenBank/DDBJ whole genome shotgun (WGS) entry which is preliminary data.</text>
</comment>
<dbReference type="GO" id="GO:0035838">
    <property type="term" value="C:growing cell tip"/>
    <property type="evidence" value="ECO:0007669"/>
    <property type="project" value="TreeGrafter"/>
</dbReference>
<accession>A0A8H6SMP1</accession>
<dbReference type="GO" id="GO:0005886">
    <property type="term" value="C:plasma membrane"/>
    <property type="evidence" value="ECO:0007669"/>
    <property type="project" value="InterPro"/>
</dbReference>
<keyword evidence="4" id="KW-1185">Reference proteome</keyword>
<evidence type="ECO:0000256" key="1">
    <source>
        <dbReference type="SAM" id="MobiDB-lite"/>
    </source>
</evidence>
<proteinExistence type="predicted"/>
<feature type="transmembrane region" description="Helical" evidence="2">
    <location>
        <begin position="97"/>
        <end position="122"/>
    </location>
</feature>
<feature type="compositionally biased region" description="Polar residues" evidence="1">
    <location>
        <begin position="432"/>
        <end position="441"/>
    </location>
</feature>
<dbReference type="OrthoDB" id="3365245at2759"/>
<evidence type="ECO:0008006" key="5">
    <source>
        <dbReference type="Google" id="ProtNLM"/>
    </source>
</evidence>
<dbReference type="InterPro" id="IPR009571">
    <property type="entry name" value="SUR7/Rim9-like_fungi"/>
</dbReference>
<gene>
    <name evidence="3" type="ORF">HMN09_00878300</name>
</gene>
<dbReference type="PANTHER" id="PTHR28013">
    <property type="entry name" value="PROTEIN DCV1-RELATED"/>
    <property type="match status" value="1"/>
</dbReference>
<keyword evidence="2" id="KW-0812">Transmembrane</keyword>
<feature type="compositionally biased region" description="Low complexity" evidence="1">
    <location>
        <begin position="319"/>
        <end position="375"/>
    </location>
</feature>
<feature type="compositionally biased region" description="Polar residues" evidence="1">
    <location>
        <begin position="499"/>
        <end position="510"/>
    </location>
</feature>
<name>A0A8H6SMP1_MYCCL</name>
<feature type="compositionally biased region" description="Pro residues" evidence="1">
    <location>
        <begin position="408"/>
        <end position="422"/>
    </location>
</feature>
<reference evidence="3" key="1">
    <citation type="submission" date="2020-05" db="EMBL/GenBank/DDBJ databases">
        <title>Mycena genomes resolve the evolution of fungal bioluminescence.</title>
        <authorList>
            <person name="Tsai I.J."/>
        </authorList>
    </citation>
    <scope>NUCLEOTIDE SEQUENCE</scope>
    <source>
        <strain evidence="3">110903Hualien_Pintung</strain>
    </source>
</reference>
<feature type="transmembrane region" description="Helical" evidence="2">
    <location>
        <begin position="12"/>
        <end position="31"/>
    </location>
</feature>
<organism evidence="3 4">
    <name type="scientific">Mycena chlorophos</name>
    <name type="common">Agaric fungus</name>
    <name type="synonym">Agaricus chlorophos</name>
    <dbReference type="NCBI Taxonomy" id="658473"/>
    <lineage>
        <taxon>Eukaryota</taxon>
        <taxon>Fungi</taxon>
        <taxon>Dikarya</taxon>
        <taxon>Basidiomycota</taxon>
        <taxon>Agaricomycotina</taxon>
        <taxon>Agaricomycetes</taxon>
        <taxon>Agaricomycetidae</taxon>
        <taxon>Agaricales</taxon>
        <taxon>Marasmiineae</taxon>
        <taxon>Mycenaceae</taxon>
        <taxon>Mycena</taxon>
    </lineage>
</organism>
<keyword evidence="2" id="KW-1133">Transmembrane helix</keyword>
<protein>
    <recommendedName>
        <fullName evidence="5">Pali-domain-containing protein</fullName>
    </recommendedName>
</protein>
<sequence>MGCIRPATPGFILCVLATALLAVVSFCVPYFKSVFFLKAVVNSNGVNGTITFGTLGYCLDYSGTTTCSKPSIGYELDINSLVGNDLPISIPTVVVKWLTYALFLHVVALVLAAAAAVFGLLAHVREMSMACCSTFFSGFAAVVAMVAFIFDLVLFFIAKSRINAVGSASMGNAIWLTLAAWLLLFFSGCFYTVGRCCISNRGNKRGDWENRQNAPKVDPHADYRAEEALRLDAVKAEADRKARQKMSEEGGLPAFHERQPLTSTAYDDGANVYTDKPQPIGGYVPAAPGTRTVDQYYDNMNGYGGGYNASAYPPAPQHNNNYAPSSYAPSSNYSYNNAQPRQNTYPTQQQYPSQATAYQPQQQQSTYQSTPPAQQAYPQHQRTLSPPPPQGPGGFAAIGALRTTSPQPQQPNPYLDPNPNPYLVPGGGHATRGTSYHSATSHHAGEYSQYDPYDSGVSSHAQAQGAEYFASSQYGTPHTQTPYSGSTPEAEAYGGDGYGQNSVPPLQTADTGYYGHAGPSSEPKSPKGPRSHRQSLHAMNIAEEDPPMYEQGSEHVPGAWGKS</sequence>
<keyword evidence="2" id="KW-0472">Membrane</keyword>
<evidence type="ECO:0000313" key="3">
    <source>
        <dbReference type="EMBL" id="KAF7302443.1"/>
    </source>
</evidence>
<feature type="transmembrane region" description="Helical" evidence="2">
    <location>
        <begin position="134"/>
        <end position="158"/>
    </location>
</feature>